<feature type="transmembrane region" description="Helical" evidence="1">
    <location>
        <begin position="172"/>
        <end position="194"/>
    </location>
</feature>
<evidence type="ECO:0000313" key="3">
    <source>
        <dbReference type="EMBL" id="OHT20903.1"/>
    </source>
</evidence>
<gene>
    <name evidence="3" type="ORF">BHE75_02907</name>
</gene>
<dbReference type="InterPro" id="IPR003675">
    <property type="entry name" value="Rce1/LyrA-like_dom"/>
</dbReference>
<keyword evidence="3" id="KW-0645">Protease</keyword>
<dbReference type="PANTHER" id="PTHR39430:SF1">
    <property type="entry name" value="PROTEASE"/>
    <property type="match status" value="1"/>
</dbReference>
<feature type="transmembrane region" description="Helical" evidence="1">
    <location>
        <begin position="77"/>
        <end position="102"/>
    </location>
</feature>
<dbReference type="GO" id="GO:0004175">
    <property type="term" value="F:endopeptidase activity"/>
    <property type="evidence" value="ECO:0007669"/>
    <property type="project" value="UniProtKB-ARBA"/>
</dbReference>
<dbReference type="PANTHER" id="PTHR39430">
    <property type="entry name" value="MEMBRANE-ASSOCIATED PROTEASE-RELATED"/>
    <property type="match status" value="1"/>
</dbReference>
<keyword evidence="3" id="KW-0378">Hydrolase</keyword>
<dbReference type="RefSeq" id="WP_254684456.1">
    <property type="nucleotide sequence ID" value="NZ_MIPT01000001.1"/>
</dbReference>
<sequence>MRAQARALAAILWVVITSVTALLLLPDAIAGLPEAWGADLGMSASIRFGVSAAMILAGVLGVVLFRPGLRLGGGRIALLALPVALVLILVLLAIAVAAGVAIRNPVAAVPASLVGIGFAAILAQVIGEELLLRGLLQPILVEAWGKGPGVLASAGLFTLIHVAGGWDDPVSLLNITLAGIWFGLLALRTGGLLAPILAHFGYNWGEEALIGAYPNPGVGDFGAVFDFDLAGPAILGGSVDGFNASLVLSVLLALAVLPLAWPRRGEGAGE</sequence>
<feature type="domain" description="CAAX prenyl protease 2/Lysostaphin resistance protein A-like" evidence="2">
    <location>
        <begin position="112"/>
        <end position="204"/>
    </location>
</feature>
<evidence type="ECO:0000259" key="2">
    <source>
        <dbReference type="Pfam" id="PF02517"/>
    </source>
</evidence>
<keyword evidence="1" id="KW-1133">Transmembrane helix</keyword>
<name>A0A1S1HI63_9SPHN</name>
<accession>A0A1S1HI63</accession>
<reference evidence="3 4" key="1">
    <citation type="submission" date="2016-09" db="EMBL/GenBank/DDBJ databases">
        <title>Metabolic pathway, cell adaptation mechanisms and a novel monoxygenase revealed through proteogenomic-transcription analysis of a Sphingomonas haloaromaticamans strain degrading the fungicide ortho-phenylphenol.</title>
        <authorList>
            <person name="Perruchon C."/>
            <person name="Papadopoulou E.S."/>
            <person name="Rousidou C."/>
            <person name="Vasileiadis S."/>
            <person name="Tanou G."/>
            <person name="Amoutzias G."/>
            <person name="Molassiotis A."/>
            <person name="Karpouzas D.G."/>
        </authorList>
    </citation>
    <scope>NUCLEOTIDE SEQUENCE [LARGE SCALE GENOMIC DNA]</scope>
    <source>
        <strain evidence="3 4">P3</strain>
    </source>
</reference>
<evidence type="ECO:0000256" key="1">
    <source>
        <dbReference type="SAM" id="Phobius"/>
    </source>
</evidence>
<feature type="transmembrane region" description="Helical" evidence="1">
    <location>
        <begin position="242"/>
        <end position="261"/>
    </location>
</feature>
<proteinExistence type="predicted"/>
<keyword evidence="1" id="KW-0812">Transmembrane</keyword>
<keyword evidence="4" id="KW-1185">Reference proteome</keyword>
<dbReference type="EMBL" id="MIPT01000001">
    <property type="protein sequence ID" value="OHT20903.1"/>
    <property type="molecule type" value="Genomic_DNA"/>
</dbReference>
<dbReference type="Pfam" id="PF02517">
    <property type="entry name" value="Rce1-like"/>
    <property type="match status" value="1"/>
</dbReference>
<keyword evidence="1" id="KW-0472">Membrane</keyword>
<dbReference type="GO" id="GO:0006508">
    <property type="term" value="P:proteolysis"/>
    <property type="evidence" value="ECO:0007669"/>
    <property type="project" value="UniProtKB-KW"/>
</dbReference>
<evidence type="ECO:0000313" key="4">
    <source>
        <dbReference type="Proteomes" id="UP000179467"/>
    </source>
</evidence>
<comment type="caution">
    <text evidence="3">The sequence shown here is derived from an EMBL/GenBank/DDBJ whole genome shotgun (WGS) entry which is preliminary data.</text>
</comment>
<feature type="transmembrane region" description="Helical" evidence="1">
    <location>
        <begin position="46"/>
        <end position="65"/>
    </location>
</feature>
<protein>
    <submittedName>
        <fullName evidence="3">CAAX amino terminal protease self-immunity</fullName>
    </submittedName>
</protein>
<organism evidence="3 4">
    <name type="scientific">Edaphosphingomonas haloaromaticamans</name>
    <dbReference type="NCBI Taxonomy" id="653954"/>
    <lineage>
        <taxon>Bacteria</taxon>
        <taxon>Pseudomonadati</taxon>
        <taxon>Pseudomonadota</taxon>
        <taxon>Alphaproteobacteria</taxon>
        <taxon>Sphingomonadales</taxon>
        <taxon>Rhizorhabdaceae</taxon>
        <taxon>Edaphosphingomonas</taxon>
    </lineage>
</organism>
<dbReference type="Proteomes" id="UP000179467">
    <property type="component" value="Unassembled WGS sequence"/>
</dbReference>
<feature type="transmembrane region" description="Helical" evidence="1">
    <location>
        <begin position="108"/>
        <end position="127"/>
    </location>
</feature>
<dbReference type="AlphaFoldDB" id="A0A1S1HI63"/>
<dbReference type="GO" id="GO:0080120">
    <property type="term" value="P:CAAX-box protein maturation"/>
    <property type="evidence" value="ECO:0007669"/>
    <property type="project" value="UniProtKB-ARBA"/>
</dbReference>